<protein>
    <submittedName>
        <fullName evidence="2">Uncharacterized protein</fullName>
    </submittedName>
</protein>
<dbReference type="EnsemblPlants" id="AET1Gv20714700.1">
    <property type="protein sequence ID" value="AET1Gv20714700.1"/>
    <property type="gene ID" value="AET1Gv20714700"/>
</dbReference>
<reference evidence="3" key="1">
    <citation type="journal article" date="2014" name="Science">
        <title>Ancient hybridizations among the ancestral genomes of bread wheat.</title>
        <authorList>
            <consortium name="International Wheat Genome Sequencing Consortium,"/>
            <person name="Marcussen T."/>
            <person name="Sandve S.R."/>
            <person name="Heier L."/>
            <person name="Spannagl M."/>
            <person name="Pfeifer M."/>
            <person name="Jakobsen K.S."/>
            <person name="Wulff B.B."/>
            <person name="Steuernagel B."/>
            <person name="Mayer K.F."/>
            <person name="Olsen O.A."/>
        </authorList>
    </citation>
    <scope>NUCLEOTIDE SEQUENCE [LARGE SCALE GENOMIC DNA]</scope>
    <source>
        <strain evidence="3">cv. AL8/78</strain>
    </source>
</reference>
<dbReference type="EnsemblPlants" id="AET1Gv20714700.3">
    <property type="protein sequence ID" value="AET1Gv20714700.3"/>
    <property type="gene ID" value="AET1Gv20714700"/>
</dbReference>
<feature type="region of interest" description="Disordered" evidence="1">
    <location>
        <begin position="1"/>
        <end position="26"/>
    </location>
</feature>
<keyword evidence="3" id="KW-1185">Reference proteome</keyword>
<dbReference type="Proteomes" id="UP000015105">
    <property type="component" value="Chromosome 1D"/>
</dbReference>
<evidence type="ECO:0000256" key="1">
    <source>
        <dbReference type="SAM" id="MobiDB-lite"/>
    </source>
</evidence>
<sequence length="59" mass="6639">MAPTAARSSWSPPRASSSLVGRRKRPRVPGAWVTYRERGERWRHEASRLAAVTCGGFDR</sequence>
<name>A0A452ZCM9_AEGTS</name>
<dbReference type="EnsemblPlants" id="AET1Gv20714700.2">
    <property type="protein sequence ID" value="AET1Gv20714700.2"/>
    <property type="gene ID" value="AET1Gv20714700"/>
</dbReference>
<organism evidence="2 3">
    <name type="scientific">Aegilops tauschii subsp. strangulata</name>
    <name type="common">Goatgrass</name>
    <dbReference type="NCBI Taxonomy" id="200361"/>
    <lineage>
        <taxon>Eukaryota</taxon>
        <taxon>Viridiplantae</taxon>
        <taxon>Streptophyta</taxon>
        <taxon>Embryophyta</taxon>
        <taxon>Tracheophyta</taxon>
        <taxon>Spermatophyta</taxon>
        <taxon>Magnoliopsida</taxon>
        <taxon>Liliopsida</taxon>
        <taxon>Poales</taxon>
        <taxon>Poaceae</taxon>
        <taxon>BOP clade</taxon>
        <taxon>Pooideae</taxon>
        <taxon>Triticodae</taxon>
        <taxon>Triticeae</taxon>
        <taxon>Triticinae</taxon>
        <taxon>Aegilops</taxon>
    </lineage>
</organism>
<dbReference type="Gramene" id="AET1Gv20714700.2">
    <property type="protein sequence ID" value="AET1Gv20714700.2"/>
    <property type="gene ID" value="AET1Gv20714700"/>
</dbReference>
<evidence type="ECO:0000313" key="2">
    <source>
        <dbReference type="EnsemblPlants" id="AET1Gv20714700.2"/>
    </source>
</evidence>
<evidence type="ECO:0000313" key="3">
    <source>
        <dbReference type="Proteomes" id="UP000015105"/>
    </source>
</evidence>
<proteinExistence type="predicted"/>
<reference evidence="2" key="3">
    <citation type="journal article" date="2017" name="Nature">
        <title>Genome sequence of the progenitor of the wheat D genome Aegilops tauschii.</title>
        <authorList>
            <person name="Luo M.C."/>
            <person name="Gu Y.Q."/>
            <person name="Puiu D."/>
            <person name="Wang H."/>
            <person name="Twardziok S.O."/>
            <person name="Deal K.R."/>
            <person name="Huo N."/>
            <person name="Zhu T."/>
            <person name="Wang L."/>
            <person name="Wang Y."/>
            <person name="McGuire P.E."/>
            <person name="Liu S."/>
            <person name="Long H."/>
            <person name="Ramasamy R.K."/>
            <person name="Rodriguez J.C."/>
            <person name="Van S.L."/>
            <person name="Yuan L."/>
            <person name="Wang Z."/>
            <person name="Xia Z."/>
            <person name="Xiao L."/>
            <person name="Anderson O.D."/>
            <person name="Ouyang S."/>
            <person name="Liang Y."/>
            <person name="Zimin A.V."/>
            <person name="Pertea G."/>
            <person name="Qi P."/>
            <person name="Bennetzen J.L."/>
            <person name="Dai X."/>
            <person name="Dawson M.W."/>
            <person name="Muller H.G."/>
            <person name="Kugler K."/>
            <person name="Rivarola-Duarte L."/>
            <person name="Spannagl M."/>
            <person name="Mayer K.F.X."/>
            <person name="Lu F.H."/>
            <person name="Bevan M.W."/>
            <person name="Leroy P."/>
            <person name="Li P."/>
            <person name="You F.M."/>
            <person name="Sun Q."/>
            <person name="Liu Z."/>
            <person name="Lyons E."/>
            <person name="Wicker T."/>
            <person name="Salzberg S.L."/>
            <person name="Devos K.M."/>
            <person name="Dvorak J."/>
        </authorList>
    </citation>
    <scope>NUCLEOTIDE SEQUENCE [LARGE SCALE GENOMIC DNA]</scope>
    <source>
        <strain evidence="2">cv. AL8/78</strain>
    </source>
</reference>
<dbReference type="Gramene" id="AET1Gv20714700.1">
    <property type="protein sequence ID" value="AET1Gv20714700.1"/>
    <property type="gene ID" value="AET1Gv20714700"/>
</dbReference>
<reference evidence="2" key="4">
    <citation type="submission" date="2019-03" db="UniProtKB">
        <authorList>
            <consortium name="EnsemblPlants"/>
        </authorList>
    </citation>
    <scope>IDENTIFICATION</scope>
</reference>
<dbReference type="AlphaFoldDB" id="A0A452ZCM9"/>
<reference evidence="2" key="5">
    <citation type="journal article" date="2021" name="G3 (Bethesda)">
        <title>Aegilops tauschii genome assembly Aet v5.0 features greater sequence contiguity and improved annotation.</title>
        <authorList>
            <person name="Wang L."/>
            <person name="Zhu T."/>
            <person name="Rodriguez J.C."/>
            <person name="Deal K.R."/>
            <person name="Dubcovsky J."/>
            <person name="McGuire P.E."/>
            <person name="Lux T."/>
            <person name="Spannagl M."/>
            <person name="Mayer K.F.X."/>
            <person name="Baldrich P."/>
            <person name="Meyers B.C."/>
            <person name="Huo N."/>
            <person name="Gu Y.Q."/>
            <person name="Zhou H."/>
            <person name="Devos K.M."/>
            <person name="Bennetzen J.L."/>
            <person name="Unver T."/>
            <person name="Budak H."/>
            <person name="Gulick P.J."/>
            <person name="Galiba G."/>
            <person name="Kalapos B."/>
            <person name="Nelson D.R."/>
            <person name="Li P."/>
            <person name="You F.M."/>
            <person name="Luo M.C."/>
            <person name="Dvorak J."/>
        </authorList>
    </citation>
    <scope>NUCLEOTIDE SEQUENCE [LARGE SCALE GENOMIC DNA]</scope>
    <source>
        <strain evidence="2">cv. AL8/78</strain>
    </source>
</reference>
<feature type="compositionally biased region" description="Low complexity" evidence="1">
    <location>
        <begin position="1"/>
        <end position="18"/>
    </location>
</feature>
<accession>A0A452ZCM9</accession>
<reference evidence="3" key="2">
    <citation type="journal article" date="2017" name="Nat. Plants">
        <title>The Aegilops tauschii genome reveals multiple impacts of transposons.</title>
        <authorList>
            <person name="Zhao G."/>
            <person name="Zou C."/>
            <person name="Li K."/>
            <person name="Wang K."/>
            <person name="Li T."/>
            <person name="Gao L."/>
            <person name="Zhang X."/>
            <person name="Wang H."/>
            <person name="Yang Z."/>
            <person name="Liu X."/>
            <person name="Jiang W."/>
            <person name="Mao L."/>
            <person name="Kong X."/>
            <person name="Jiao Y."/>
            <person name="Jia J."/>
        </authorList>
    </citation>
    <scope>NUCLEOTIDE SEQUENCE [LARGE SCALE GENOMIC DNA]</scope>
    <source>
        <strain evidence="3">cv. AL8/78</strain>
    </source>
</reference>
<dbReference type="Gramene" id="AET1Gv20714700.3">
    <property type="protein sequence ID" value="AET1Gv20714700.3"/>
    <property type="gene ID" value="AET1Gv20714700"/>
</dbReference>